<evidence type="ECO:0000313" key="1">
    <source>
        <dbReference type="EMBL" id="RPF54143.1"/>
    </source>
</evidence>
<dbReference type="InterPro" id="IPR032869">
    <property type="entry name" value="WHH_dom_containing"/>
</dbReference>
<name>A0A3N5B9R6_9BACI</name>
<sequence>MNDPVNYWDPTGHVPEALTDENRAAVTNFNDFHRQEERDDRLETWEYSYQEDSYYSDLDDEKLNYKETQTSSAKTITWSQMLYEEWTYDGELIGYFDEDGLGHPDAGGTKEQVFYQFTENDYEMTITAEDMLKTNLEWLLQHGNVPVSQYKTGSSTMTFDEVHEQYPSVFEKGRFDSDSFNELVNLSQAKTNYESIQRLEARESQALKSLDRQDSGPMTLDDVRTMNRGDYHQVINQAGQEYSQEEGSVTLEDAVMPTYNFFIGDDLATLTDGNWNGYDLLAVASITPAGKVVKAGKKLNAFGSSSNKVGKGTRYDGVRIINKKYAGKTYNLSGDLAKKYPNGVKFTNDGFPDFSPYSKTKVKVDGLKGNTTGDFTAANKAAGLKKTPSGHTWHHVEDGKTLMLVPTDLHQAVRHTGGAALIRKGLAP</sequence>
<accession>A0A3N5B9R6</accession>
<dbReference type="Proteomes" id="UP000276443">
    <property type="component" value="Unassembled WGS sequence"/>
</dbReference>
<proteinExistence type="predicted"/>
<reference evidence="1 2" key="1">
    <citation type="submission" date="2018-11" db="EMBL/GenBank/DDBJ databases">
        <title>Genomic Encyclopedia of Type Strains, Phase IV (KMG-IV): sequencing the most valuable type-strain genomes for metagenomic binning, comparative biology and taxonomic classification.</title>
        <authorList>
            <person name="Goeker M."/>
        </authorList>
    </citation>
    <scope>NUCLEOTIDE SEQUENCE [LARGE SCALE GENOMIC DNA]</scope>
    <source>
        <strain evidence="1 2">DSM 18090</strain>
    </source>
</reference>
<dbReference type="OrthoDB" id="2186822at2"/>
<dbReference type="Pfam" id="PF14414">
    <property type="entry name" value="WHH"/>
    <property type="match status" value="1"/>
</dbReference>
<dbReference type="EMBL" id="RKRF01000008">
    <property type="protein sequence ID" value="RPF54143.1"/>
    <property type="molecule type" value="Genomic_DNA"/>
</dbReference>
<organism evidence="1 2">
    <name type="scientific">Aquisalibacillus elongatus</name>
    <dbReference type="NCBI Taxonomy" id="485577"/>
    <lineage>
        <taxon>Bacteria</taxon>
        <taxon>Bacillati</taxon>
        <taxon>Bacillota</taxon>
        <taxon>Bacilli</taxon>
        <taxon>Bacillales</taxon>
        <taxon>Bacillaceae</taxon>
        <taxon>Aquisalibacillus</taxon>
    </lineage>
</organism>
<comment type="caution">
    <text evidence="1">The sequence shown here is derived from an EMBL/GenBank/DDBJ whole genome shotgun (WGS) entry which is preliminary data.</text>
</comment>
<evidence type="ECO:0000313" key="2">
    <source>
        <dbReference type="Proteomes" id="UP000276443"/>
    </source>
</evidence>
<gene>
    <name evidence="1" type="ORF">EDC24_1333</name>
</gene>
<protein>
    <submittedName>
        <fullName evidence="1">HNH/ENDO VII superfamily nuclease</fullName>
    </submittedName>
</protein>
<keyword evidence="2" id="KW-1185">Reference proteome</keyword>
<dbReference type="AlphaFoldDB" id="A0A3N5B9R6"/>